<feature type="compositionally biased region" description="Basic and acidic residues" evidence="1">
    <location>
        <begin position="1"/>
        <end position="14"/>
    </location>
</feature>
<name>A0A8D8QZF7_9HEMI</name>
<proteinExistence type="predicted"/>
<feature type="region of interest" description="Disordered" evidence="1">
    <location>
        <begin position="1"/>
        <end position="33"/>
    </location>
</feature>
<dbReference type="SUPFAM" id="SSF52266">
    <property type="entry name" value="SGNH hydrolase"/>
    <property type="match status" value="1"/>
</dbReference>
<sequence>MGKKKELMGSDTRVRKASTPCLKHRTHEPTPEPSSFSCSHTSLSLILFIMIVLIGDSILFRLNKNCPIPDSLCLAQSGASVTPLPNQPYFYDVIHSQYFLVNPAVNHKNDVLILLAGTNDFLKSVNVNAIKQAHRNL</sequence>
<protein>
    <submittedName>
        <fullName evidence="2">Uncharacterized protein</fullName>
    </submittedName>
</protein>
<dbReference type="EMBL" id="HBUF01115780">
    <property type="protein sequence ID" value="CAG6641136.1"/>
    <property type="molecule type" value="Transcribed_RNA"/>
</dbReference>
<reference evidence="2" key="1">
    <citation type="submission" date="2021-05" db="EMBL/GenBank/DDBJ databases">
        <authorList>
            <person name="Alioto T."/>
            <person name="Alioto T."/>
            <person name="Gomez Garrido J."/>
        </authorList>
    </citation>
    <scope>NUCLEOTIDE SEQUENCE</scope>
</reference>
<accession>A0A8D8QZF7</accession>
<organism evidence="2">
    <name type="scientific">Cacopsylla melanoneura</name>
    <dbReference type="NCBI Taxonomy" id="428564"/>
    <lineage>
        <taxon>Eukaryota</taxon>
        <taxon>Metazoa</taxon>
        <taxon>Ecdysozoa</taxon>
        <taxon>Arthropoda</taxon>
        <taxon>Hexapoda</taxon>
        <taxon>Insecta</taxon>
        <taxon>Pterygota</taxon>
        <taxon>Neoptera</taxon>
        <taxon>Paraneoptera</taxon>
        <taxon>Hemiptera</taxon>
        <taxon>Sternorrhyncha</taxon>
        <taxon>Psylloidea</taxon>
        <taxon>Psyllidae</taxon>
        <taxon>Psyllinae</taxon>
        <taxon>Cacopsylla</taxon>
    </lineage>
</organism>
<evidence type="ECO:0000313" key="2">
    <source>
        <dbReference type="EMBL" id="CAG6641136.1"/>
    </source>
</evidence>
<dbReference type="AlphaFoldDB" id="A0A8D8QZF7"/>
<evidence type="ECO:0000256" key="1">
    <source>
        <dbReference type="SAM" id="MobiDB-lite"/>
    </source>
</evidence>